<evidence type="ECO:0000313" key="1">
    <source>
        <dbReference type="EMBL" id="TFK70646.1"/>
    </source>
</evidence>
<name>A0ACD3AYG2_9AGAR</name>
<proteinExistence type="predicted"/>
<gene>
    <name evidence="1" type="ORF">BDN72DRAFT_766060</name>
</gene>
<organism evidence="1 2">
    <name type="scientific">Pluteus cervinus</name>
    <dbReference type="NCBI Taxonomy" id="181527"/>
    <lineage>
        <taxon>Eukaryota</taxon>
        <taxon>Fungi</taxon>
        <taxon>Dikarya</taxon>
        <taxon>Basidiomycota</taxon>
        <taxon>Agaricomycotina</taxon>
        <taxon>Agaricomycetes</taxon>
        <taxon>Agaricomycetidae</taxon>
        <taxon>Agaricales</taxon>
        <taxon>Pluteineae</taxon>
        <taxon>Pluteaceae</taxon>
        <taxon>Pluteus</taxon>
    </lineage>
</organism>
<sequence length="624" mass="71660">MATTLSPKQRERPSDYLRERCPLCFGGEFPSTNLSGSVSRLYDKNISVLTPHYLRPDAIVCVDACFTQKRNKGPRDPQRNHPDSVFISEQTVHDMQEFVAEIRTSTTTKSRETKRTRHEVEVEEEEDKYEGPLKVPRSVLNGCEASFTAANETREKASTKFFDDTALMALLCRHDRVLWLANMRSAGEKQHYVLVLLEMLFQHLPLSFTIGLLYDIGCQLHRSCIKWGFLSNYLHRISFGISVFHAFGHQWPCQVIYHPRKCIGFGLSDGEGCERFWHSISKLISVLRVSGYHQRIYTLDTQIHHLSGGSLKRLGHWLARRSLHCRTRKAVAEKAIRECGHSEPVLREEWDNQVAAQTAPMPRQAKNQGKTAVEEVIRLRKAVDTAAARVRDLEEHLISESSDGYVHALSALEIHSAKESRRRLQRQLGEKEDRLGVKQNAELSQLINNPFIALRMNAYALKIRLRDRLRSRKFELDPVERTVRKPANDRKLKTHTESSIQRRDPTIKQIARLYNKLCNEMKALALQNKAPEGSICPSTIPTEGLFSLDVDDAIWDDAGLTDSTYTTPPLWLSNEGVRSGIKAMLERDRCLEEEVRLQHERRAMQLWFHEEWVVAAHAYTYTGE</sequence>
<dbReference type="EMBL" id="ML208309">
    <property type="protein sequence ID" value="TFK70646.1"/>
    <property type="molecule type" value="Genomic_DNA"/>
</dbReference>
<evidence type="ECO:0000313" key="2">
    <source>
        <dbReference type="Proteomes" id="UP000308600"/>
    </source>
</evidence>
<accession>A0ACD3AYG2</accession>
<reference evidence="1 2" key="1">
    <citation type="journal article" date="2019" name="Nat. Ecol. Evol.">
        <title>Megaphylogeny resolves global patterns of mushroom evolution.</title>
        <authorList>
            <person name="Varga T."/>
            <person name="Krizsan K."/>
            <person name="Foldi C."/>
            <person name="Dima B."/>
            <person name="Sanchez-Garcia M."/>
            <person name="Sanchez-Ramirez S."/>
            <person name="Szollosi G.J."/>
            <person name="Szarkandi J.G."/>
            <person name="Papp V."/>
            <person name="Albert L."/>
            <person name="Andreopoulos W."/>
            <person name="Angelini C."/>
            <person name="Antonin V."/>
            <person name="Barry K.W."/>
            <person name="Bougher N.L."/>
            <person name="Buchanan P."/>
            <person name="Buyck B."/>
            <person name="Bense V."/>
            <person name="Catcheside P."/>
            <person name="Chovatia M."/>
            <person name="Cooper J."/>
            <person name="Damon W."/>
            <person name="Desjardin D."/>
            <person name="Finy P."/>
            <person name="Geml J."/>
            <person name="Haridas S."/>
            <person name="Hughes K."/>
            <person name="Justo A."/>
            <person name="Karasinski D."/>
            <person name="Kautmanova I."/>
            <person name="Kiss B."/>
            <person name="Kocsube S."/>
            <person name="Kotiranta H."/>
            <person name="LaButti K.M."/>
            <person name="Lechner B.E."/>
            <person name="Liimatainen K."/>
            <person name="Lipzen A."/>
            <person name="Lukacs Z."/>
            <person name="Mihaltcheva S."/>
            <person name="Morgado L.N."/>
            <person name="Niskanen T."/>
            <person name="Noordeloos M.E."/>
            <person name="Ohm R.A."/>
            <person name="Ortiz-Santana B."/>
            <person name="Ovrebo C."/>
            <person name="Racz N."/>
            <person name="Riley R."/>
            <person name="Savchenko A."/>
            <person name="Shiryaev A."/>
            <person name="Soop K."/>
            <person name="Spirin V."/>
            <person name="Szebenyi C."/>
            <person name="Tomsovsky M."/>
            <person name="Tulloss R.E."/>
            <person name="Uehling J."/>
            <person name="Grigoriev I.V."/>
            <person name="Vagvolgyi C."/>
            <person name="Papp T."/>
            <person name="Martin F.M."/>
            <person name="Miettinen O."/>
            <person name="Hibbett D.S."/>
            <person name="Nagy L.G."/>
        </authorList>
    </citation>
    <scope>NUCLEOTIDE SEQUENCE [LARGE SCALE GENOMIC DNA]</scope>
    <source>
        <strain evidence="1 2">NL-1719</strain>
    </source>
</reference>
<protein>
    <submittedName>
        <fullName evidence="1">Uncharacterized protein</fullName>
    </submittedName>
</protein>
<keyword evidence="2" id="KW-1185">Reference proteome</keyword>
<dbReference type="Proteomes" id="UP000308600">
    <property type="component" value="Unassembled WGS sequence"/>
</dbReference>